<protein>
    <recommendedName>
        <fullName evidence="3">PRTRC system protein B</fullName>
    </recommendedName>
</protein>
<dbReference type="AlphaFoldDB" id="A0A512L6V9"/>
<dbReference type="Pfam" id="PF14460">
    <property type="entry name" value="Prok-E2_D"/>
    <property type="match status" value="1"/>
</dbReference>
<keyword evidence="2" id="KW-1185">Reference proteome</keyword>
<organism evidence="1 2">
    <name type="scientific">Sulfuriferula plumbiphila</name>
    <dbReference type="NCBI Taxonomy" id="171865"/>
    <lineage>
        <taxon>Bacteria</taxon>
        <taxon>Pseudomonadati</taxon>
        <taxon>Pseudomonadota</taxon>
        <taxon>Betaproteobacteria</taxon>
        <taxon>Nitrosomonadales</taxon>
        <taxon>Sulfuricellaceae</taxon>
        <taxon>Sulfuriferula</taxon>
    </lineage>
</organism>
<gene>
    <name evidence="1" type="ORF">TPL01_13440</name>
</gene>
<dbReference type="InterPro" id="IPR032787">
    <property type="entry name" value="Prok-E2_D"/>
</dbReference>
<dbReference type="Proteomes" id="UP000321337">
    <property type="component" value="Unassembled WGS sequence"/>
</dbReference>
<dbReference type="NCBIfam" id="TIGR03737">
    <property type="entry name" value="PRTRC_B"/>
    <property type="match status" value="1"/>
</dbReference>
<reference evidence="1 2" key="1">
    <citation type="submission" date="2019-07" db="EMBL/GenBank/DDBJ databases">
        <title>Whole genome shotgun sequence of Thiobacillus plumbophilus NBRC 107929.</title>
        <authorList>
            <person name="Hosoyama A."/>
            <person name="Uohara A."/>
            <person name="Ohji S."/>
            <person name="Ichikawa N."/>
        </authorList>
    </citation>
    <scope>NUCLEOTIDE SEQUENCE [LARGE SCALE GENOMIC DNA]</scope>
    <source>
        <strain evidence="1 2">NBRC 107929</strain>
    </source>
</reference>
<evidence type="ECO:0000313" key="1">
    <source>
        <dbReference type="EMBL" id="GEP30206.1"/>
    </source>
</evidence>
<dbReference type="InterPro" id="IPR022280">
    <property type="entry name" value="PRTRC_protein-B"/>
</dbReference>
<sequence length="161" mass="18025">MDGDLLLWWVPPAKRHIVFRAPELGAPERGEVVPHPGLVFAASSRVWKVWAVKGRSRPALQTPLFQSPYFNVWEGGDICRGNVQVPEGTATEKIDAWNAAFLGSFFTHPNSQGKLVRYRGGAYPFWRDMLDGKFKKFPERVLIDAKTTLGKLLGMGAQDDD</sequence>
<accession>A0A512L6V9</accession>
<evidence type="ECO:0008006" key="3">
    <source>
        <dbReference type="Google" id="ProtNLM"/>
    </source>
</evidence>
<comment type="caution">
    <text evidence="1">The sequence shown here is derived from an EMBL/GenBank/DDBJ whole genome shotgun (WGS) entry which is preliminary data.</text>
</comment>
<dbReference type="EMBL" id="BKAD01000012">
    <property type="protein sequence ID" value="GEP30206.1"/>
    <property type="molecule type" value="Genomic_DNA"/>
</dbReference>
<evidence type="ECO:0000313" key="2">
    <source>
        <dbReference type="Proteomes" id="UP000321337"/>
    </source>
</evidence>
<proteinExistence type="predicted"/>
<name>A0A512L6V9_9PROT</name>